<reference evidence="1 2" key="1">
    <citation type="journal article" date="2018" name="Biotechnol. Adv.">
        <title>Improved genomic resources and new bioinformatic workflow for the carcinogenic parasite Clonorchis sinensis: Biotechnological implications.</title>
        <authorList>
            <person name="Wang D."/>
            <person name="Korhonen P.K."/>
            <person name="Gasser R.B."/>
            <person name="Young N.D."/>
        </authorList>
    </citation>
    <scope>NUCLEOTIDE SEQUENCE [LARGE SCALE GENOMIC DNA]</scope>
    <source>
        <strain evidence="1">Cs-k2</strain>
    </source>
</reference>
<organism evidence="1 2">
    <name type="scientific">Clonorchis sinensis</name>
    <name type="common">Chinese liver fluke</name>
    <dbReference type="NCBI Taxonomy" id="79923"/>
    <lineage>
        <taxon>Eukaryota</taxon>
        <taxon>Metazoa</taxon>
        <taxon>Spiralia</taxon>
        <taxon>Lophotrochozoa</taxon>
        <taxon>Platyhelminthes</taxon>
        <taxon>Trematoda</taxon>
        <taxon>Digenea</taxon>
        <taxon>Opisthorchiida</taxon>
        <taxon>Opisthorchiata</taxon>
        <taxon>Opisthorchiidae</taxon>
        <taxon>Clonorchis</taxon>
    </lineage>
</organism>
<evidence type="ECO:0000313" key="2">
    <source>
        <dbReference type="Proteomes" id="UP000286415"/>
    </source>
</evidence>
<keyword evidence="2" id="KW-1185">Reference proteome</keyword>
<proteinExistence type="predicted"/>
<protein>
    <submittedName>
        <fullName evidence="1">Uncharacterized protein</fullName>
    </submittedName>
</protein>
<evidence type="ECO:0000313" key="1">
    <source>
        <dbReference type="EMBL" id="KAG5452450.1"/>
    </source>
</evidence>
<comment type="caution">
    <text evidence="1">The sequence shown here is derived from an EMBL/GenBank/DDBJ whole genome shotgun (WGS) entry which is preliminary data.</text>
</comment>
<reference evidence="1 2" key="2">
    <citation type="journal article" date="2021" name="Genomics">
        <title>High-quality reference genome for Clonorchis sinensis.</title>
        <authorList>
            <person name="Young N.D."/>
            <person name="Stroehlein A.J."/>
            <person name="Kinkar L."/>
            <person name="Wang T."/>
            <person name="Sohn W.M."/>
            <person name="Chang B.C.H."/>
            <person name="Kaur P."/>
            <person name="Weisz D."/>
            <person name="Dudchenko O."/>
            <person name="Aiden E.L."/>
            <person name="Korhonen P.K."/>
            <person name="Gasser R.B."/>
        </authorList>
    </citation>
    <scope>NUCLEOTIDE SEQUENCE [LARGE SCALE GENOMIC DNA]</scope>
    <source>
        <strain evidence="1">Cs-k2</strain>
    </source>
</reference>
<dbReference type="Proteomes" id="UP000286415">
    <property type="component" value="Unassembled WGS sequence"/>
</dbReference>
<dbReference type="AlphaFoldDB" id="A0A8T1MTQ7"/>
<name>A0A8T1MTQ7_CLOSI</name>
<accession>A0A8T1MTQ7</accession>
<sequence>MIVALFEKTIGLESSESYLKELERKLSQWYVAIEKLTPRLRHATNPVITLTRFNLQVPLPHIHPGKTALLRRSGVRSAPASRIVAEVDTRRTSVTYTDLEEPQKDKEAITIEEQPPRALTESQPDKVYQILTQKTSVEVSRVLETILPTASRCEYSVYPQYVTMLNES</sequence>
<gene>
    <name evidence="1" type="ORF">CSKR_201679</name>
</gene>
<dbReference type="EMBL" id="NIRI02000042">
    <property type="protein sequence ID" value="KAG5452450.1"/>
    <property type="molecule type" value="Genomic_DNA"/>
</dbReference>